<keyword evidence="2" id="KW-0812">Transmembrane</keyword>
<keyword evidence="2" id="KW-1133">Transmembrane helix</keyword>
<feature type="signal peptide" evidence="3">
    <location>
        <begin position="1"/>
        <end position="23"/>
    </location>
</feature>
<dbReference type="NCBIfam" id="TIGR01597">
    <property type="entry name" value="PYST-B"/>
    <property type="match status" value="1"/>
</dbReference>
<evidence type="ECO:0000256" key="3">
    <source>
        <dbReference type="SAM" id="SignalP"/>
    </source>
</evidence>
<evidence type="ECO:0000256" key="2">
    <source>
        <dbReference type="SAM" id="Phobius"/>
    </source>
</evidence>
<dbReference type="EMBL" id="KI635720">
    <property type="protein sequence ID" value="ETB63504.1"/>
    <property type="molecule type" value="Genomic_DNA"/>
</dbReference>
<evidence type="ECO:0000256" key="1">
    <source>
        <dbReference type="SAM" id="Coils"/>
    </source>
</evidence>
<keyword evidence="5" id="KW-1185">Reference proteome</keyword>
<dbReference type="AlphaFoldDB" id="V7PV59"/>
<dbReference type="Proteomes" id="UP000018538">
    <property type="component" value="Unassembled WGS sequence"/>
</dbReference>
<dbReference type="InterPro" id="IPR006484">
    <property type="entry name" value="PYST_B"/>
</dbReference>
<accession>V7PV59</accession>
<gene>
    <name evidence="4" type="ORF">YYC_00028</name>
</gene>
<evidence type="ECO:0000313" key="4">
    <source>
        <dbReference type="EMBL" id="ETB63504.1"/>
    </source>
</evidence>
<feature type="chain" id="PRO_5004764457" description="Fam-b protein" evidence="3">
    <location>
        <begin position="24"/>
        <end position="254"/>
    </location>
</feature>
<organism evidence="4 5">
    <name type="scientific">Plasmodium yoelii 17X</name>
    <dbReference type="NCBI Taxonomy" id="1323249"/>
    <lineage>
        <taxon>Eukaryota</taxon>
        <taxon>Sar</taxon>
        <taxon>Alveolata</taxon>
        <taxon>Apicomplexa</taxon>
        <taxon>Aconoidasida</taxon>
        <taxon>Haemosporida</taxon>
        <taxon>Plasmodiidae</taxon>
        <taxon>Plasmodium</taxon>
        <taxon>Plasmodium (Vinckeia)</taxon>
    </lineage>
</organism>
<reference evidence="4 5" key="1">
    <citation type="submission" date="2013-11" db="EMBL/GenBank/DDBJ databases">
        <title>The Genome Sequence of Plasmodium yoelii 17X.</title>
        <authorList>
            <consortium name="The Broad Institute Genomics Platform"/>
            <consortium name="The Broad Institute Genome Sequencing Center for Infectious Disease"/>
            <person name="Neafsey D."/>
            <person name="Adams J."/>
            <person name="Walker B."/>
            <person name="Young S.K."/>
            <person name="Zeng Q."/>
            <person name="Gargeya S."/>
            <person name="Fitzgerald M."/>
            <person name="Haas B."/>
            <person name="Abouelleil A."/>
            <person name="Alvarado L."/>
            <person name="Chapman S.B."/>
            <person name="Gainer-Dewar J."/>
            <person name="Goldberg J."/>
            <person name="Griggs A."/>
            <person name="Gujja S."/>
            <person name="Hansen M."/>
            <person name="Howarth C."/>
            <person name="Imamovic A."/>
            <person name="Ireland A."/>
            <person name="Larimer J."/>
            <person name="McCowan C."/>
            <person name="Murphy C."/>
            <person name="Pearson M."/>
            <person name="Poon T.W."/>
            <person name="Priest M."/>
            <person name="Roberts A."/>
            <person name="Saif S."/>
            <person name="Shea T."/>
            <person name="Sykes S."/>
            <person name="Wortman J."/>
            <person name="Nusbaum C."/>
            <person name="Birren B."/>
        </authorList>
    </citation>
    <scope>NUCLEOTIDE SEQUENCE [LARGE SCALE GENOMIC DNA]</scope>
    <source>
        <strain evidence="4 5">17X</strain>
    </source>
</reference>
<keyword evidence="1" id="KW-0175">Coiled coil</keyword>
<sequence length="254" mass="30040">MRISIFKFVFFSIIICFFEYAKNELCLERSIINFRNNRVLAYGDNQFDLNDFYQSTLSLANQFNEYNDYDDDEEMEFLRNTIDSHIKKHQENNTLPDLNNVDKKTKKLIAELQAELEKVRKELDNKENNEIEIRQIQNQRITKTDKNDCVSEDANSEELENPENFPEIENNQIDLINTDQFEEDQDKKKVAKKILKRGALLVGISIMALMSGATMIPFVVLITLISVETIFKFRKLNKSKFKFKFKFKMPKLFK</sequence>
<feature type="transmembrane region" description="Helical" evidence="2">
    <location>
        <begin position="198"/>
        <end position="231"/>
    </location>
</feature>
<evidence type="ECO:0000313" key="5">
    <source>
        <dbReference type="Proteomes" id="UP000018538"/>
    </source>
</evidence>
<evidence type="ECO:0008006" key="6">
    <source>
        <dbReference type="Google" id="ProtNLM"/>
    </source>
</evidence>
<keyword evidence="2" id="KW-0472">Membrane</keyword>
<protein>
    <recommendedName>
        <fullName evidence="6">Fam-b protein</fullName>
    </recommendedName>
</protein>
<keyword evidence="3" id="KW-0732">Signal</keyword>
<feature type="coiled-coil region" evidence="1">
    <location>
        <begin position="102"/>
        <end position="139"/>
    </location>
</feature>
<dbReference type="Pfam" id="PF09592">
    <property type="entry name" value="DUF2031"/>
    <property type="match status" value="1"/>
</dbReference>
<proteinExistence type="predicted"/>
<name>V7PV59_PLAYE</name>